<feature type="transmembrane region" description="Helical" evidence="10">
    <location>
        <begin position="196"/>
        <end position="213"/>
    </location>
</feature>
<feature type="transmembrane region" description="Helical" evidence="10">
    <location>
        <begin position="123"/>
        <end position="142"/>
    </location>
</feature>
<evidence type="ECO:0000256" key="9">
    <source>
        <dbReference type="SAM" id="MobiDB-lite"/>
    </source>
</evidence>
<evidence type="ECO:0000256" key="1">
    <source>
        <dbReference type="ARBA" id="ARBA00004141"/>
    </source>
</evidence>
<sequence>MVAVKGRKNSNKNPPIFSHEFIIQNHGDIVSCVAMIFITGLLLQVTSPWAYTFIAIHHNITSDIEDPTMPMKYTTGWKDACAIFFSFLITIVMHAVFQDYIFDKVSKRLHLSKVKLAKFNESSQLVLFYILSVIWGIDIIIREDLLLNITLLWKEYPVPMSFSSKLFFICQLAYWLHCYPEIYFQRVKKEDIPPRIVQATIGFFSTVAAYIFNFQQVGILLLVPHYIGDAMLHGARLVHFVGKKEKMTKMAFLVANSMYVFVRVATLPIATLVFLYGLGQVESVFNFATGNFNIPAIRFTALTYIIILQTYLSYVFISRQLKRARENVVPVQTTVKSKQKPRKKEGKKTAMSEDDDLPEVDQATKKNLRSRSSTKAKCQIFKILLKMAKRKSLNKRRSRYSSAILNSDTDIFSDEYPYWWKKLEDTSLTQLSTDSKFLNQTSRHLDSNSQIETSQVTGEWWKILDVSSIPNSPKINEDVVEKNSANNVPTSESEEELEIAKSKHQLRSKARKSKDNIFLNVLNDSVTTKSDVKNKSNNIITSESEEEPKIAKKRHPLRSKAKQSRDNIFLNVLDDSMTTTSEVTQKNNNVVTSESEEKPEIAKRKFPLRSKTTESKHNISSNVLNDFIITKSDVKKKNNNVVTSESEEGSKIAKEKNLLHLRAKRSKGNIFLNVLNDSMTTRSEVIKKNSNIVTSASEEELEIAKSKYHFRSKARESKDNIFLNVLNDSVTTKSDVKNKSNNIITSESEEEPKIAKKRHPLRSEAKQSRDNIFLNVFDDSMTTTSEVTQKNNNVVTSESEEEPEIAKRKFPLRSKAIESKDNIGSNILNDSVTTTPGIAQKTNNILMSESEEPKIAKGKYLSRSKVTESKDNVFSNVLDDSTTTKLKVMQRSGKKSSKSNSASSSETVANIEQLNKIQGYSLNHSQKTDDISKLKSNISKNKNNELQMATNYLVPATTETSVSSETESNRFALNFEDDSIHFAMPKAQSTILESSSLSVHSSAKESNNSDTYHKILKWKSKLLTNNNKNAKKNLFENVLEDQESTIKIGENATTDGIAEHSQKSSKVSEALHLSRLPSSPSKKAISSPSRHSTVVKTCTNTHSEEPKGQTSIRHFLMSDKTLPTLQMFSDKEKIDGIKRELERVKEREIARMKIDRNKQEVQKKLPSREEKINKIEKNTKSTLQKQRPMKQVHKAFLVNGRAYRAPRLPRPQYWITDRLYKYLWKCMEPRFKLETRVVSEKFIHQLSSVTTLIAKRKSYLNYKVELYALMKEMARLDIIHTRNDFYNFCHDFFPYELRVKTVPMLLPGNKRNIPYDADTLHKPLLVP</sequence>
<feature type="transmembrane region" description="Helical" evidence="10">
    <location>
        <begin position="296"/>
        <end position="317"/>
    </location>
</feature>
<feature type="region of interest" description="Disordered" evidence="9">
    <location>
        <begin position="332"/>
        <end position="371"/>
    </location>
</feature>
<keyword evidence="7 8" id="KW-0472">Membrane</keyword>
<dbReference type="PANTHER" id="PTHR12371:SF11">
    <property type="entry name" value="TRANSLOCATING CHAIN-ASSOCIATED MEMBRANE PROTEIN"/>
    <property type="match status" value="1"/>
</dbReference>
<evidence type="ECO:0000313" key="13">
    <source>
        <dbReference type="RefSeq" id="XP_024226863.2"/>
    </source>
</evidence>
<feature type="compositionally biased region" description="Basic residues" evidence="9">
    <location>
        <begin position="337"/>
        <end position="346"/>
    </location>
</feature>
<evidence type="ECO:0000256" key="3">
    <source>
        <dbReference type="ARBA" id="ARBA00022448"/>
    </source>
</evidence>
<dbReference type="CTD" id="31042"/>
<evidence type="ECO:0000256" key="4">
    <source>
        <dbReference type="ARBA" id="ARBA00022692"/>
    </source>
</evidence>
<dbReference type="InterPro" id="IPR006634">
    <property type="entry name" value="TLC-dom"/>
</dbReference>
<proteinExistence type="inferred from homology"/>
<comment type="similarity">
    <text evidence="2">Belongs to the TRAM family.</text>
</comment>
<organism evidence="12 13">
    <name type="scientific">Bombus impatiens</name>
    <name type="common">Bumblebee</name>
    <dbReference type="NCBI Taxonomy" id="132113"/>
    <lineage>
        <taxon>Eukaryota</taxon>
        <taxon>Metazoa</taxon>
        <taxon>Ecdysozoa</taxon>
        <taxon>Arthropoda</taxon>
        <taxon>Hexapoda</taxon>
        <taxon>Insecta</taxon>
        <taxon>Pterygota</taxon>
        <taxon>Neoptera</taxon>
        <taxon>Endopterygota</taxon>
        <taxon>Hymenoptera</taxon>
        <taxon>Apocrita</taxon>
        <taxon>Aculeata</taxon>
        <taxon>Apoidea</taxon>
        <taxon>Anthophila</taxon>
        <taxon>Apidae</taxon>
        <taxon>Bombus</taxon>
        <taxon>Pyrobombus</taxon>
    </lineage>
</organism>
<keyword evidence="4 8" id="KW-0812">Transmembrane</keyword>
<feature type="compositionally biased region" description="Basic residues" evidence="9">
    <location>
        <begin position="551"/>
        <end position="562"/>
    </location>
</feature>
<reference evidence="13" key="1">
    <citation type="submission" date="2025-08" db="UniProtKB">
        <authorList>
            <consortium name="RefSeq"/>
        </authorList>
    </citation>
    <scope>IDENTIFICATION</scope>
</reference>
<evidence type="ECO:0000256" key="10">
    <source>
        <dbReference type="SAM" id="Phobius"/>
    </source>
</evidence>
<evidence type="ECO:0000259" key="11">
    <source>
        <dbReference type="PROSITE" id="PS50922"/>
    </source>
</evidence>
<keyword evidence="3" id="KW-0813">Transport</keyword>
<dbReference type="InterPro" id="IPR016447">
    <property type="entry name" value="Translocation_assoc_membrane"/>
</dbReference>
<dbReference type="PROSITE" id="PS50922">
    <property type="entry name" value="TLC"/>
    <property type="match status" value="1"/>
</dbReference>
<evidence type="ECO:0000313" key="12">
    <source>
        <dbReference type="Proteomes" id="UP000515180"/>
    </source>
</evidence>
<feature type="transmembrane region" description="Helical" evidence="10">
    <location>
        <begin position="250"/>
        <end position="276"/>
    </location>
</feature>
<dbReference type="GO" id="GO:0006616">
    <property type="term" value="P:SRP-dependent cotranslational protein targeting to membrane, translocation"/>
    <property type="evidence" value="ECO:0007669"/>
    <property type="project" value="InterPro"/>
</dbReference>
<name>A0A6P6FGD3_BOMIM</name>
<feature type="domain" description="TLC" evidence="11">
    <location>
        <begin position="117"/>
        <end position="325"/>
    </location>
</feature>
<dbReference type="SMART" id="SM00724">
    <property type="entry name" value="TLC"/>
    <property type="match status" value="1"/>
</dbReference>
<feature type="transmembrane region" description="Helical" evidence="10">
    <location>
        <begin position="162"/>
        <end position="184"/>
    </location>
</feature>
<dbReference type="OrthoDB" id="7490880at2759"/>
<keyword evidence="5" id="KW-0653">Protein transport</keyword>
<dbReference type="KEGG" id="bim:100742323"/>
<evidence type="ECO:0000256" key="7">
    <source>
        <dbReference type="ARBA" id="ARBA00023136"/>
    </source>
</evidence>
<dbReference type="Pfam" id="PF03798">
    <property type="entry name" value="TRAM_LAG1_CLN8"/>
    <property type="match status" value="1"/>
</dbReference>
<evidence type="ECO:0000256" key="2">
    <source>
        <dbReference type="ARBA" id="ARBA00005999"/>
    </source>
</evidence>
<comment type="subcellular location">
    <subcellularLocation>
        <location evidence="1">Membrane</location>
        <topology evidence="1">Multi-pass membrane protein</topology>
    </subcellularLocation>
</comment>
<evidence type="ECO:0000256" key="5">
    <source>
        <dbReference type="ARBA" id="ARBA00022927"/>
    </source>
</evidence>
<dbReference type="RefSeq" id="XP_024226863.2">
    <property type="nucleotide sequence ID" value="XM_024371095.2"/>
</dbReference>
<dbReference type="PANTHER" id="PTHR12371">
    <property type="entry name" value="TRANSLOCATION ASSOCIATED MEMBRANE PROTEIN"/>
    <property type="match status" value="1"/>
</dbReference>
<evidence type="ECO:0000256" key="6">
    <source>
        <dbReference type="ARBA" id="ARBA00022989"/>
    </source>
</evidence>
<keyword evidence="6 10" id="KW-1133">Transmembrane helix</keyword>
<protein>
    <submittedName>
        <fullName evidence="13">Uncharacterized protein LOC100742323</fullName>
    </submittedName>
</protein>
<evidence type="ECO:0000256" key="8">
    <source>
        <dbReference type="PROSITE-ProRule" id="PRU00205"/>
    </source>
</evidence>
<dbReference type="GeneID" id="100742323"/>
<accession>A0A6P6FGD3</accession>
<keyword evidence="12" id="KW-1185">Reference proteome</keyword>
<feature type="transmembrane region" description="Helical" evidence="10">
    <location>
        <begin position="82"/>
        <end position="102"/>
    </location>
</feature>
<dbReference type="Proteomes" id="UP000515180">
    <property type="component" value="Unplaced"/>
</dbReference>
<dbReference type="GO" id="GO:0045048">
    <property type="term" value="P:protein insertion into ER membrane"/>
    <property type="evidence" value="ECO:0007669"/>
    <property type="project" value="TreeGrafter"/>
</dbReference>
<gene>
    <name evidence="13" type="primary">LOC100742323</name>
</gene>
<feature type="region of interest" description="Disordered" evidence="9">
    <location>
        <begin position="747"/>
        <end position="767"/>
    </location>
</feature>
<feature type="region of interest" description="Disordered" evidence="9">
    <location>
        <begin position="539"/>
        <end position="563"/>
    </location>
</feature>
<feature type="region of interest" description="Disordered" evidence="9">
    <location>
        <begin position="888"/>
        <end position="907"/>
    </location>
</feature>
<dbReference type="GO" id="GO:0005789">
    <property type="term" value="C:endoplasmic reticulum membrane"/>
    <property type="evidence" value="ECO:0007669"/>
    <property type="project" value="TreeGrafter"/>
</dbReference>